<evidence type="ECO:0000256" key="7">
    <source>
        <dbReference type="ARBA" id="ARBA00037085"/>
    </source>
</evidence>
<evidence type="ECO:0000313" key="14">
    <source>
        <dbReference type="EMBL" id="GAA4858658.1"/>
    </source>
</evidence>
<protein>
    <recommendedName>
        <fullName evidence="8">Acyl-[acyl-carrier-protein] dehydrogenase MbtN</fullName>
    </recommendedName>
    <alternativeName>
        <fullName evidence="9">Mycobactin synthase protein N</fullName>
    </alternativeName>
</protein>
<comment type="function">
    <text evidence="7">Catalyzes the dehydrogenation at the alpha-beta position of ACP-bound acyl chains. This results in the introduction of a double bond in the lipidic chain, which is further transferred to the epsilon-amino group of lysine residue in the mycobactin core by MbtK.</text>
</comment>
<comment type="similarity">
    <text evidence="3 10">Belongs to the acyl-CoA dehydrogenase family.</text>
</comment>
<dbReference type="Pfam" id="PF02770">
    <property type="entry name" value="Acyl-CoA_dh_M"/>
    <property type="match status" value="1"/>
</dbReference>
<evidence type="ECO:0000256" key="4">
    <source>
        <dbReference type="ARBA" id="ARBA00022630"/>
    </source>
</evidence>
<dbReference type="Gene3D" id="1.20.140.10">
    <property type="entry name" value="Butyryl-CoA Dehydrogenase, subunit A, domain 3"/>
    <property type="match status" value="1"/>
</dbReference>
<dbReference type="SUPFAM" id="SSF56645">
    <property type="entry name" value="Acyl-CoA dehydrogenase NM domain-like"/>
    <property type="match status" value="1"/>
</dbReference>
<feature type="domain" description="Acyl-CoA dehydrogenase/oxidase C-terminal" evidence="11">
    <location>
        <begin position="232"/>
        <end position="380"/>
    </location>
</feature>
<reference evidence="15" key="1">
    <citation type="journal article" date="2019" name="Int. J. Syst. Evol. Microbiol.">
        <title>The Global Catalogue of Microorganisms (GCM) 10K type strain sequencing project: providing services to taxonomists for standard genome sequencing and annotation.</title>
        <authorList>
            <consortium name="The Broad Institute Genomics Platform"/>
            <consortium name="The Broad Institute Genome Sequencing Center for Infectious Disease"/>
            <person name="Wu L."/>
            <person name="Ma J."/>
        </authorList>
    </citation>
    <scope>NUCLEOTIDE SEQUENCE [LARGE SCALE GENOMIC DNA]</scope>
    <source>
        <strain evidence="15">JCM 13006</strain>
    </source>
</reference>
<dbReference type="InterPro" id="IPR046373">
    <property type="entry name" value="Acyl-CoA_Oxase/DH_mid-dom_sf"/>
</dbReference>
<dbReference type="InterPro" id="IPR009075">
    <property type="entry name" value="AcylCo_DH/oxidase_C"/>
</dbReference>
<dbReference type="Pfam" id="PF00441">
    <property type="entry name" value="Acyl-CoA_dh_1"/>
    <property type="match status" value="1"/>
</dbReference>
<dbReference type="InterPro" id="IPR037069">
    <property type="entry name" value="AcylCoA_DH/ox_N_sf"/>
</dbReference>
<evidence type="ECO:0000259" key="12">
    <source>
        <dbReference type="Pfam" id="PF02770"/>
    </source>
</evidence>
<evidence type="ECO:0000259" key="13">
    <source>
        <dbReference type="Pfam" id="PF02771"/>
    </source>
</evidence>
<evidence type="ECO:0000256" key="1">
    <source>
        <dbReference type="ARBA" id="ARBA00001974"/>
    </source>
</evidence>
<dbReference type="InterPro" id="IPR050741">
    <property type="entry name" value="Acyl-CoA_dehydrogenase"/>
</dbReference>
<comment type="caution">
    <text evidence="14">The sequence shown here is derived from an EMBL/GenBank/DDBJ whole genome shotgun (WGS) entry which is preliminary data.</text>
</comment>
<feature type="domain" description="Acyl-CoA dehydrogenase/oxidase N-terminal" evidence="13">
    <location>
        <begin position="8"/>
        <end position="118"/>
    </location>
</feature>
<evidence type="ECO:0000256" key="8">
    <source>
        <dbReference type="ARBA" id="ARBA00040394"/>
    </source>
</evidence>
<dbReference type="Gene3D" id="2.40.110.10">
    <property type="entry name" value="Butyryl-CoA Dehydrogenase, subunit A, domain 2"/>
    <property type="match status" value="1"/>
</dbReference>
<dbReference type="PANTHER" id="PTHR48083">
    <property type="entry name" value="MEDIUM-CHAIN SPECIFIC ACYL-COA DEHYDROGENASE, MITOCHONDRIAL-RELATED"/>
    <property type="match status" value="1"/>
</dbReference>
<keyword evidence="6 10" id="KW-0560">Oxidoreductase</keyword>
<sequence>MRPDHLRPHHLAFQAEARAFVAAEITPHYARWEEQGAVDPALWTAAGAAGLLGLDVPPAWGGRGLTDLRHHFLLDTELVRAGAAGVGFALHNDVVAPYLTDLTDAAQRARWLPGFCAGRLRVAIAMSEPDCGSDLRAMRTTAVRDGSHYVLNGTKTFVSNGSHAELIVVAAVTDRARVRRGGGISLFVLEGDPAGLDRGRPMRTLGSPLTDVVDLHLADVRVPADRLLGQEGRGLGQLTGNLARERLSIAVAAVAGAEAVFADTLERRAAAPPGPDSQAARFVLAEVAADLEAARAYLDRCVLDLVEGLLPPAAAAVAAAQAKWWTTALQQRVVDRCLQLVCEDGLPHDSRAARAYRETRMMPIYGGANEVMKELVGRSLGL</sequence>
<dbReference type="PANTHER" id="PTHR48083:SF20">
    <property type="entry name" value="LONG-CHAIN SPECIFIC ACYL-COA DEHYDROGENASE, MITOCHONDRIAL"/>
    <property type="match status" value="1"/>
</dbReference>
<dbReference type="EMBL" id="BAABIS010000001">
    <property type="protein sequence ID" value="GAA4858658.1"/>
    <property type="molecule type" value="Genomic_DNA"/>
</dbReference>
<evidence type="ECO:0000256" key="9">
    <source>
        <dbReference type="ARBA" id="ARBA00042660"/>
    </source>
</evidence>
<evidence type="ECO:0000256" key="10">
    <source>
        <dbReference type="RuleBase" id="RU362125"/>
    </source>
</evidence>
<evidence type="ECO:0000256" key="2">
    <source>
        <dbReference type="ARBA" id="ARBA00005102"/>
    </source>
</evidence>
<keyword evidence="15" id="KW-1185">Reference proteome</keyword>
<evidence type="ECO:0000313" key="15">
    <source>
        <dbReference type="Proteomes" id="UP001501752"/>
    </source>
</evidence>
<dbReference type="RefSeq" id="WP_345698255.1">
    <property type="nucleotide sequence ID" value="NZ_BAABIS010000001.1"/>
</dbReference>
<dbReference type="InterPro" id="IPR009100">
    <property type="entry name" value="AcylCoA_DH/oxidase_NM_dom_sf"/>
</dbReference>
<evidence type="ECO:0000256" key="5">
    <source>
        <dbReference type="ARBA" id="ARBA00022827"/>
    </source>
</evidence>
<comment type="pathway">
    <text evidence="2">Siderophore biosynthesis; mycobactin biosynthesis.</text>
</comment>
<proteinExistence type="inferred from homology"/>
<dbReference type="InterPro" id="IPR036250">
    <property type="entry name" value="AcylCo_DH-like_C"/>
</dbReference>
<evidence type="ECO:0000259" key="11">
    <source>
        <dbReference type="Pfam" id="PF00441"/>
    </source>
</evidence>
<keyword evidence="5 10" id="KW-0274">FAD</keyword>
<dbReference type="Gene3D" id="1.10.540.10">
    <property type="entry name" value="Acyl-CoA dehydrogenase/oxidase, N-terminal domain"/>
    <property type="match status" value="1"/>
</dbReference>
<name>A0ABP9DSF3_9ACTN</name>
<feature type="domain" description="Acyl-CoA oxidase/dehydrogenase middle" evidence="12">
    <location>
        <begin position="123"/>
        <end position="220"/>
    </location>
</feature>
<dbReference type="InterPro" id="IPR013786">
    <property type="entry name" value="AcylCoA_DH/ox_N"/>
</dbReference>
<accession>A0ABP9DSF3</accession>
<organism evidence="14 15">
    <name type="scientific">Kitasatospora terrestris</name>
    <dbReference type="NCBI Taxonomy" id="258051"/>
    <lineage>
        <taxon>Bacteria</taxon>
        <taxon>Bacillati</taxon>
        <taxon>Actinomycetota</taxon>
        <taxon>Actinomycetes</taxon>
        <taxon>Kitasatosporales</taxon>
        <taxon>Streptomycetaceae</taxon>
        <taxon>Kitasatospora</taxon>
    </lineage>
</organism>
<gene>
    <name evidence="14" type="ORF">GCM10023235_40490</name>
</gene>
<evidence type="ECO:0000256" key="3">
    <source>
        <dbReference type="ARBA" id="ARBA00009347"/>
    </source>
</evidence>
<keyword evidence="4 10" id="KW-0285">Flavoprotein</keyword>
<dbReference type="Pfam" id="PF02771">
    <property type="entry name" value="Acyl-CoA_dh_N"/>
    <property type="match status" value="1"/>
</dbReference>
<dbReference type="SUPFAM" id="SSF47203">
    <property type="entry name" value="Acyl-CoA dehydrogenase C-terminal domain-like"/>
    <property type="match status" value="1"/>
</dbReference>
<comment type="cofactor">
    <cofactor evidence="1 10">
        <name>FAD</name>
        <dbReference type="ChEBI" id="CHEBI:57692"/>
    </cofactor>
</comment>
<dbReference type="Proteomes" id="UP001501752">
    <property type="component" value="Unassembled WGS sequence"/>
</dbReference>
<evidence type="ECO:0000256" key="6">
    <source>
        <dbReference type="ARBA" id="ARBA00023002"/>
    </source>
</evidence>
<dbReference type="InterPro" id="IPR006091">
    <property type="entry name" value="Acyl-CoA_Oxase/DH_mid-dom"/>
</dbReference>